<proteinExistence type="predicted"/>
<accession>A0A9D1EIF6</accession>
<evidence type="ECO:0000313" key="1">
    <source>
        <dbReference type="EMBL" id="HIR92159.1"/>
    </source>
</evidence>
<reference evidence="1" key="2">
    <citation type="journal article" date="2021" name="PeerJ">
        <title>Extensive microbial diversity within the chicken gut microbiome revealed by metagenomics and culture.</title>
        <authorList>
            <person name="Gilroy R."/>
            <person name="Ravi A."/>
            <person name="Getino M."/>
            <person name="Pursley I."/>
            <person name="Horton D.L."/>
            <person name="Alikhan N.F."/>
            <person name="Baker D."/>
            <person name="Gharbi K."/>
            <person name="Hall N."/>
            <person name="Watson M."/>
            <person name="Adriaenssens E.M."/>
            <person name="Foster-Nyarko E."/>
            <person name="Jarju S."/>
            <person name="Secka A."/>
            <person name="Antonio M."/>
            <person name="Oren A."/>
            <person name="Chaudhuri R.R."/>
            <person name="La Ragione R."/>
            <person name="Hildebrand F."/>
            <person name="Pallen M.J."/>
        </authorList>
    </citation>
    <scope>NUCLEOTIDE SEQUENCE</scope>
    <source>
        <strain evidence="1">ChiSxjej1B13-7041</strain>
    </source>
</reference>
<dbReference type="EMBL" id="DVHU01000016">
    <property type="protein sequence ID" value="HIR92159.1"/>
    <property type="molecule type" value="Genomic_DNA"/>
</dbReference>
<gene>
    <name evidence="1" type="ORF">IAB98_01895</name>
</gene>
<sequence>MTGNPQPDGKSQEPVEEAFTLPAQQVQLSMEKLQNFDYLLNNFFVLDPSTTISQEELNIGSLMEKDLTLKQDNSAPQILIYHSHSQEGFADSKEGDPSTSVLAVGDYLEQILVEQYGYQVIHLKDTFDIVDGQIDRSAAYDYALEKVEQVLEENPSIEVVIDLHRDGVPDDVHLATEINGKPTAQIMFFNGLSKSKTNGPIDYLYNPYISDNLAFSFRLEYEAAQYYPDLTRCVYLKCYRYNLHVRPKSLLLEVGAQTNTFEEAKNAMEPFAVILNKVLKGE</sequence>
<name>A0A9D1EIF6_9FIRM</name>
<protein>
    <submittedName>
        <fullName evidence="1">Stage II sporulation protein P</fullName>
    </submittedName>
</protein>
<dbReference type="Proteomes" id="UP000886841">
    <property type="component" value="Unassembled WGS sequence"/>
</dbReference>
<organism evidence="1 2">
    <name type="scientific">Candidatus Egerieimonas intestinavium</name>
    <dbReference type="NCBI Taxonomy" id="2840777"/>
    <lineage>
        <taxon>Bacteria</taxon>
        <taxon>Bacillati</taxon>
        <taxon>Bacillota</taxon>
        <taxon>Clostridia</taxon>
        <taxon>Lachnospirales</taxon>
        <taxon>Lachnospiraceae</taxon>
        <taxon>Lachnospiraceae incertae sedis</taxon>
        <taxon>Candidatus Egerieimonas</taxon>
    </lineage>
</organism>
<dbReference type="AlphaFoldDB" id="A0A9D1EIF6"/>
<dbReference type="Pfam" id="PF07454">
    <property type="entry name" value="SpoIIP"/>
    <property type="match status" value="1"/>
</dbReference>
<comment type="caution">
    <text evidence="1">The sequence shown here is derived from an EMBL/GenBank/DDBJ whole genome shotgun (WGS) entry which is preliminary data.</text>
</comment>
<evidence type="ECO:0000313" key="2">
    <source>
        <dbReference type="Proteomes" id="UP000886841"/>
    </source>
</evidence>
<reference evidence="1" key="1">
    <citation type="submission" date="2020-10" db="EMBL/GenBank/DDBJ databases">
        <authorList>
            <person name="Gilroy R."/>
        </authorList>
    </citation>
    <scope>NUCLEOTIDE SEQUENCE</scope>
    <source>
        <strain evidence="1">ChiSxjej1B13-7041</strain>
    </source>
</reference>
<dbReference type="InterPro" id="IPR010897">
    <property type="entry name" value="Spore_II_P"/>
</dbReference>